<organism evidence="1 2">
    <name type="scientific">Scleroderma citrinum Foug A</name>
    <dbReference type="NCBI Taxonomy" id="1036808"/>
    <lineage>
        <taxon>Eukaryota</taxon>
        <taxon>Fungi</taxon>
        <taxon>Dikarya</taxon>
        <taxon>Basidiomycota</taxon>
        <taxon>Agaricomycotina</taxon>
        <taxon>Agaricomycetes</taxon>
        <taxon>Agaricomycetidae</taxon>
        <taxon>Boletales</taxon>
        <taxon>Sclerodermatineae</taxon>
        <taxon>Sclerodermataceae</taxon>
        <taxon>Scleroderma</taxon>
    </lineage>
</organism>
<dbReference type="AlphaFoldDB" id="A0A0C2ZJE4"/>
<dbReference type="EMBL" id="KN822049">
    <property type="protein sequence ID" value="KIM61708.1"/>
    <property type="molecule type" value="Genomic_DNA"/>
</dbReference>
<sequence length="185" mass="21649">VKLGSSQKLLTFQEIEQCNANDSTFERFRIKLNIFLGDYFRTVRGALPQGRRIQFKADDTVTEHRYIKVNFESKVDWCQYTDYLRCSPSFHGHARHDCVILRTSQQCDIFGRLLFLFTCSDKHLGFWRVREQPCTSSEIFSVQSIVRGALLFPDSARDGEHLVIDTIDTDMFLRVQEMHRDAGHY</sequence>
<keyword evidence="2" id="KW-1185">Reference proteome</keyword>
<name>A0A0C2ZJE4_9AGAM</name>
<reference evidence="2" key="2">
    <citation type="submission" date="2015-01" db="EMBL/GenBank/DDBJ databases">
        <title>Evolutionary Origins and Diversification of the Mycorrhizal Mutualists.</title>
        <authorList>
            <consortium name="DOE Joint Genome Institute"/>
            <consortium name="Mycorrhizal Genomics Consortium"/>
            <person name="Kohler A."/>
            <person name="Kuo A."/>
            <person name="Nagy L.G."/>
            <person name="Floudas D."/>
            <person name="Copeland A."/>
            <person name="Barry K.W."/>
            <person name="Cichocki N."/>
            <person name="Veneault-Fourrey C."/>
            <person name="LaButti K."/>
            <person name="Lindquist E.A."/>
            <person name="Lipzen A."/>
            <person name="Lundell T."/>
            <person name="Morin E."/>
            <person name="Murat C."/>
            <person name="Riley R."/>
            <person name="Ohm R."/>
            <person name="Sun H."/>
            <person name="Tunlid A."/>
            <person name="Henrissat B."/>
            <person name="Grigoriev I.V."/>
            <person name="Hibbett D.S."/>
            <person name="Martin F."/>
        </authorList>
    </citation>
    <scope>NUCLEOTIDE SEQUENCE [LARGE SCALE GENOMIC DNA]</scope>
    <source>
        <strain evidence="2">Foug A</strain>
    </source>
</reference>
<dbReference type="STRING" id="1036808.A0A0C2ZJE4"/>
<dbReference type="HOGENOM" id="CLU_1366652_0_0_1"/>
<evidence type="ECO:0000313" key="2">
    <source>
        <dbReference type="Proteomes" id="UP000053989"/>
    </source>
</evidence>
<protein>
    <submittedName>
        <fullName evidence="1">Uncharacterized protein</fullName>
    </submittedName>
</protein>
<feature type="non-terminal residue" evidence="1">
    <location>
        <position position="1"/>
    </location>
</feature>
<proteinExistence type="predicted"/>
<dbReference type="Proteomes" id="UP000053989">
    <property type="component" value="Unassembled WGS sequence"/>
</dbReference>
<evidence type="ECO:0000313" key="1">
    <source>
        <dbReference type="EMBL" id="KIM61708.1"/>
    </source>
</evidence>
<gene>
    <name evidence="1" type="ORF">SCLCIDRAFT_121546</name>
</gene>
<dbReference type="OrthoDB" id="3239511at2759"/>
<reference evidence="1 2" key="1">
    <citation type="submission" date="2014-04" db="EMBL/GenBank/DDBJ databases">
        <authorList>
            <consortium name="DOE Joint Genome Institute"/>
            <person name="Kuo A."/>
            <person name="Kohler A."/>
            <person name="Nagy L.G."/>
            <person name="Floudas D."/>
            <person name="Copeland A."/>
            <person name="Barry K.W."/>
            <person name="Cichocki N."/>
            <person name="Veneault-Fourrey C."/>
            <person name="LaButti K."/>
            <person name="Lindquist E.A."/>
            <person name="Lipzen A."/>
            <person name="Lundell T."/>
            <person name="Morin E."/>
            <person name="Murat C."/>
            <person name="Sun H."/>
            <person name="Tunlid A."/>
            <person name="Henrissat B."/>
            <person name="Grigoriev I.V."/>
            <person name="Hibbett D.S."/>
            <person name="Martin F."/>
            <person name="Nordberg H.P."/>
            <person name="Cantor M.N."/>
            <person name="Hua S.X."/>
        </authorList>
    </citation>
    <scope>NUCLEOTIDE SEQUENCE [LARGE SCALE GENOMIC DNA]</scope>
    <source>
        <strain evidence="1 2">Foug A</strain>
    </source>
</reference>
<accession>A0A0C2ZJE4</accession>
<dbReference type="InParanoid" id="A0A0C2ZJE4"/>